<sequence>MAPVVTEVAAPVAAPIQPPAPLQAAHPEPVAPSVGIDALRSKDLTVYSEEQLATISRAKGHALEDVLALRAEQQLLKDFDATGA</sequence>
<organism evidence="1 2">
    <name type="scientific">Pseudomonas grimontii</name>
    <dbReference type="NCBI Taxonomy" id="129847"/>
    <lineage>
        <taxon>Bacteria</taxon>
        <taxon>Pseudomonadati</taxon>
        <taxon>Pseudomonadota</taxon>
        <taxon>Gammaproteobacteria</taxon>
        <taxon>Pseudomonadales</taxon>
        <taxon>Pseudomonadaceae</taxon>
        <taxon>Pseudomonas</taxon>
    </lineage>
</organism>
<accession>A0A5C5PDJ2</accession>
<evidence type="ECO:0000313" key="1">
    <source>
        <dbReference type="EMBL" id="TWR63266.1"/>
    </source>
</evidence>
<comment type="caution">
    <text evidence="1">The sequence shown here is derived from an EMBL/GenBank/DDBJ whole genome shotgun (WGS) entry which is preliminary data.</text>
</comment>
<dbReference type="EMBL" id="VFES01000016">
    <property type="protein sequence ID" value="TWR63266.1"/>
    <property type="molecule type" value="Genomic_DNA"/>
</dbReference>
<dbReference type="AlphaFoldDB" id="A0A5C5PDJ2"/>
<reference evidence="1 2" key="1">
    <citation type="submission" date="2019-06" db="EMBL/GenBank/DDBJ databases">
        <title>Pseudomonas bimorpha sp. nov. isolated from bovine raw milk and skim milk concentrate.</title>
        <authorList>
            <person name="Hofmann K."/>
            <person name="Huptas C."/>
            <person name="Doll E."/>
            <person name="Scherer S."/>
            <person name="Wenning M."/>
        </authorList>
    </citation>
    <scope>NUCLEOTIDE SEQUENCE [LARGE SCALE GENOMIC DNA]</scope>
    <source>
        <strain evidence="1 2">DSM 17515</strain>
    </source>
</reference>
<gene>
    <name evidence="1" type="ORF">FIV39_23420</name>
</gene>
<protein>
    <submittedName>
        <fullName evidence="1">Uncharacterized protein</fullName>
    </submittedName>
</protein>
<dbReference type="RefSeq" id="WP_186731551.1">
    <property type="nucleotide sequence ID" value="NZ_VFES01000016.1"/>
</dbReference>
<dbReference type="Proteomes" id="UP000317267">
    <property type="component" value="Unassembled WGS sequence"/>
</dbReference>
<proteinExistence type="predicted"/>
<evidence type="ECO:0000313" key="2">
    <source>
        <dbReference type="Proteomes" id="UP000317267"/>
    </source>
</evidence>
<name>A0A5C5PDJ2_9PSED</name>